<dbReference type="InterPro" id="IPR053140">
    <property type="entry name" value="GDSL_Rv0518-like"/>
</dbReference>
<dbReference type="AlphaFoldDB" id="A0A5D4TLH8"/>
<accession>A0A5D4TLH8</accession>
<dbReference type="PANTHER" id="PTHR43784">
    <property type="entry name" value="GDSL-LIKE LIPASE/ACYLHYDROLASE, PUTATIVE (AFU_ORTHOLOGUE AFUA_2G00820)-RELATED"/>
    <property type="match status" value="1"/>
</dbReference>
<evidence type="ECO:0000313" key="4">
    <source>
        <dbReference type="Proteomes" id="UP000324269"/>
    </source>
</evidence>
<dbReference type="InterPro" id="IPR013830">
    <property type="entry name" value="SGNH_hydro"/>
</dbReference>
<feature type="region of interest" description="Disordered" evidence="1">
    <location>
        <begin position="378"/>
        <end position="407"/>
    </location>
</feature>
<dbReference type="InterPro" id="IPR036514">
    <property type="entry name" value="SGNH_hydro_sf"/>
</dbReference>
<feature type="compositionally biased region" description="Basic and acidic residues" evidence="1">
    <location>
        <begin position="378"/>
        <end position="399"/>
    </location>
</feature>
<comment type="caution">
    <text evidence="3">The sequence shown here is derived from an EMBL/GenBank/DDBJ whole genome shotgun (WGS) entry which is preliminary data.</text>
</comment>
<dbReference type="Proteomes" id="UP000324269">
    <property type="component" value="Unassembled WGS sequence"/>
</dbReference>
<gene>
    <name evidence="3" type="ORF">FZC85_18635</name>
</gene>
<feature type="domain" description="SGNH hydrolase-type esterase" evidence="2">
    <location>
        <begin position="212"/>
        <end position="396"/>
    </location>
</feature>
<keyword evidence="3" id="KW-0378">Hydrolase</keyword>
<dbReference type="RefSeq" id="WP_148970540.1">
    <property type="nucleotide sequence ID" value="NZ_JBNIKW010000006.1"/>
</dbReference>
<sequence length="407" mass="45888">MKWRLGILIILLMIFILMLRISWNGSWDIFNKYKNQEDWVGVWTASMQAPFEDGISQKGFENQTIRMVLHPHVDGNKIRLRLSNIFSEEPLAIEEVHVAISQKGSEIDPDTDQQVTFNGESTLSIPPGERKFSDSISLELSGDKALAVSLYVKEKSGPVTWHPISMQTTYISNGNDVSKSVSSAFNEQENSWFWLDGVDTLADSSVKGIVVMGSSIANGNSSTVNKNRRWPNYLARRLKQKDSDLTIMNAGISGNQLINSLPDKGENAYTRLERDVFNQSGVKAVILHQGLNDIRHYPEYDADKIIERMKQIIDSTHDQGLTIYGGTLTPFKGSGMFTSKGENTRQEVNDWIRTSGEFDGVIDFDKALRDPDEPERYLQKYDSGDHLHPNDAGYKRMADTVDPSLFK</sequence>
<dbReference type="Pfam" id="PF13472">
    <property type="entry name" value="Lipase_GDSL_2"/>
    <property type="match status" value="1"/>
</dbReference>
<dbReference type="CDD" id="cd01830">
    <property type="entry name" value="XynE_like"/>
    <property type="match status" value="1"/>
</dbReference>
<dbReference type="Gene3D" id="3.40.50.1110">
    <property type="entry name" value="SGNH hydrolase"/>
    <property type="match status" value="1"/>
</dbReference>
<evidence type="ECO:0000313" key="3">
    <source>
        <dbReference type="EMBL" id="TYS83127.1"/>
    </source>
</evidence>
<name>A0A5D4TLH8_9BACI</name>
<dbReference type="PANTHER" id="PTHR43784:SF2">
    <property type="entry name" value="GDSL-LIKE LIPASE_ACYLHYDROLASE, PUTATIVE (AFU_ORTHOLOGUE AFUA_2G00820)-RELATED"/>
    <property type="match status" value="1"/>
</dbReference>
<evidence type="ECO:0000259" key="2">
    <source>
        <dbReference type="Pfam" id="PF13472"/>
    </source>
</evidence>
<dbReference type="SUPFAM" id="SSF52266">
    <property type="entry name" value="SGNH hydrolase"/>
    <property type="match status" value="1"/>
</dbReference>
<evidence type="ECO:0000256" key="1">
    <source>
        <dbReference type="SAM" id="MobiDB-lite"/>
    </source>
</evidence>
<organism evidence="3 4">
    <name type="scientific">Rossellomorea aquimaris</name>
    <dbReference type="NCBI Taxonomy" id="189382"/>
    <lineage>
        <taxon>Bacteria</taxon>
        <taxon>Bacillati</taxon>
        <taxon>Bacillota</taxon>
        <taxon>Bacilli</taxon>
        <taxon>Bacillales</taxon>
        <taxon>Bacillaceae</taxon>
        <taxon>Rossellomorea</taxon>
    </lineage>
</organism>
<proteinExistence type="predicted"/>
<dbReference type="OrthoDB" id="1828825at2"/>
<dbReference type="EMBL" id="VTEZ01000006">
    <property type="protein sequence ID" value="TYS83127.1"/>
    <property type="molecule type" value="Genomic_DNA"/>
</dbReference>
<reference evidence="3 4" key="1">
    <citation type="submission" date="2019-08" db="EMBL/GenBank/DDBJ databases">
        <title>Bacillus genomes from the desert of Cuatro Cienegas, Coahuila.</title>
        <authorList>
            <person name="Olmedo-Alvarez G."/>
        </authorList>
    </citation>
    <scope>NUCLEOTIDE SEQUENCE [LARGE SCALE GENOMIC DNA]</scope>
    <source>
        <strain evidence="3 4">CH87b_3T</strain>
    </source>
</reference>
<dbReference type="GO" id="GO:0016787">
    <property type="term" value="F:hydrolase activity"/>
    <property type="evidence" value="ECO:0007669"/>
    <property type="project" value="UniProtKB-KW"/>
</dbReference>
<protein>
    <submittedName>
        <fullName evidence="3">SGNH/GDSL hydrolase family protein</fullName>
    </submittedName>
</protein>